<dbReference type="RefSeq" id="WP_186879262.1">
    <property type="nucleotide sequence ID" value="NZ_JACOPN010000011.1"/>
</dbReference>
<dbReference type="InterPro" id="IPR006549">
    <property type="entry name" value="HAD-SF_hydro_IIIA"/>
</dbReference>
<dbReference type="InterPro" id="IPR036412">
    <property type="entry name" value="HAD-like_sf"/>
</dbReference>
<comment type="caution">
    <text evidence="1">The sequence shown here is derived from an EMBL/GenBank/DDBJ whole genome shotgun (WGS) entry which is preliminary data.</text>
</comment>
<gene>
    <name evidence="1" type="ORF">H8S55_12895</name>
</gene>
<dbReference type="Proteomes" id="UP000602260">
    <property type="component" value="Unassembled WGS sequence"/>
</dbReference>
<dbReference type="GO" id="GO:0005737">
    <property type="term" value="C:cytoplasm"/>
    <property type="evidence" value="ECO:0007669"/>
    <property type="project" value="TreeGrafter"/>
</dbReference>
<dbReference type="GO" id="GO:0008962">
    <property type="term" value="F:phosphatidylglycerophosphatase activity"/>
    <property type="evidence" value="ECO:0007669"/>
    <property type="project" value="InterPro"/>
</dbReference>
<sequence length="168" mass="18661">MSFSLIPRGVYPAVTHISPKALAEKGVRLVLADLDNTLVPYRVTEPSRAVRQWRDALAAEGIALFLLSNSRKPGRPHSFAQKLDIPCIGHAGKPKREGFFRAMERMGVTPDQTVMVGDQIFTDVLGANRSGVTPLLVKPIRLAGNPGRYIRYAVETPFRLLGRWRPFV</sequence>
<dbReference type="Pfam" id="PF13242">
    <property type="entry name" value="Hydrolase_like"/>
    <property type="match status" value="1"/>
</dbReference>
<dbReference type="PANTHER" id="PTHR19288:SF25">
    <property type="entry name" value="PHOSPHATIDYLGLYCEROPHOSPHATASE GEP4, MITOCHONDRIAL"/>
    <property type="match status" value="1"/>
</dbReference>
<evidence type="ECO:0000313" key="1">
    <source>
        <dbReference type="EMBL" id="MBC5718193.1"/>
    </source>
</evidence>
<dbReference type="NCBIfam" id="TIGR01662">
    <property type="entry name" value="HAD-SF-IIIA"/>
    <property type="match status" value="1"/>
</dbReference>
<name>A0A8J6J015_9FIRM</name>
<dbReference type="NCBIfam" id="TIGR01549">
    <property type="entry name" value="HAD-SF-IA-v1"/>
    <property type="match status" value="1"/>
</dbReference>
<evidence type="ECO:0000313" key="2">
    <source>
        <dbReference type="Proteomes" id="UP000602260"/>
    </source>
</evidence>
<dbReference type="SUPFAM" id="SSF56784">
    <property type="entry name" value="HAD-like"/>
    <property type="match status" value="1"/>
</dbReference>
<keyword evidence="2" id="KW-1185">Reference proteome</keyword>
<dbReference type="AlphaFoldDB" id="A0A8J6J015"/>
<protein>
    <submittedName>
        <fullName evidence="1">YqeG family HAD IIIA-type phosphatase</fullName>
    </submittedName>
</protein>
<dbReference type="PANTHER" id="PTHR19288">
    <property type="entry name" value="4-NITROPHENYLPHOSPHATASE-RELATED"/>
    <property type="match status" value="1"/>
</dbReference>
<dbReference type="InterPro" id="IPR023214">
    <property type="entry name" value="HAD_sf"/>
</dbReference>
<organism evidence="1 2">
    <name type="scientific">Flintibacter faecis</name>
    <dbReference type="NCBI Taxonomy" id="2763047"/>
    <lineage>
        <taxon>Bacteria</taxon>
        <taxon>Bacillati</taxon>
        <taxon>Bacillota</taxon>
        <taxon>Clostridia</taxon>
        <taxon>Eubacteriales</taxon>
        <taxon>Flintibacter</taxon>
    </lineage>
</organism>
<dbReference type="Gene3D" id="3.40.50.1000">
    <property type="entry name" value="HAD superfamily/HAD-like"/>
    <property type="match status" value="1"/>
</dbReference>
<reference evidence="1" key="1">
    <citation type="submission" date="2020-08" db="EMBL/GenBank/DDBJ databases">
        <title>Genome public.</title>
        <authorList>
            <person name="Liu C."/>
            <person name="Sun Q."/>
        </authorList>
    </citation>
    <scope>NUCLEOTIDE SEQUENCE</scope>
    <source>
        <strain evidence="1">BX5</strain>
    </source>
</reference>
<dbReference type="InterPro" id="IPR006439">
    <property type="entry name" value="HAD-SF_hydro_IA"/>
</dbReference>
<dbReference type="EMBL" id="JACOPN010000011">
    <property type="protein sequence ID" value="MBC5718193.1"/>
    <property type="molecule type" value="Genomic_DNA"/>
</dbReference>
<dbReference type="NCBIfam" id="TIGR01668">
    <property type="entry name" value="YqeG_hyp_ppase"/>
    <property type="match status" value="1"/>
</dbReference>
<dbReference type="InterPro" id="IPR010021">
    <property type="entry name" value="PGPP1/Gep4"/>
</dbReference>
<accession>A0A8J6J015</accession>
<proteinExistence type="predicted"/>